<feature type="transmembrane region" description="Helical" evidence="7">
    <location>
        <begin position="296"/>
        <end position="317"/>
    </location>
</feature>
<dbReference type="SUPFAM" id="SSF52540">
    <property type="entry name" value="P-loop containing nucleoside triphosphate hydrolases"/>
    <property type="match status" value="1"/>
</dbReference>
<evidence type="ECO:0000256" key="2">
    <source>
        <dbReference type="ARBA" id="ARBA00022692"/>
    </source>
</evidence>
<keyword evidence="11" id="KW-1185">Reference proteome</keyword>
<gene>
    <name evidence="10" type="ORF">DB32_006791</name>
</gene>
<dbReference type="EMBL" id="CP011125">
    <property type="protein sequence ID" value="AKF09642.1"/>
    <property type="molecule type" value="Genomic_DNA"/>
</dbReference>
<evidence type="ECO:0000256" key="5">
    <source>
        <dbReference type="ARBA" id="ARBA00022989"/>
    </source>
</evidence>
<feature type="transmembrane region" description="Helical" evidence="7">
    <location>
        <begin position="78"/>
        <end position="96"/>
    </location>
</feature>
<evidence type="ECO:0000256" key="1">
    <source>
        <dbReference type="ARBA" id="ARBA00004651"/>
    </source>
</evidence>
<dbReference type="PROSITE" id="PS00211">
    <property type="entry name" value="ABC_TRANSPORTER_1"/>
    <property type="match status" value="1"/>
</dbReference>
<dbReference type="SUPFAM" id="SSF90123">
    <property type="entry name" value="ABC transporter transmembrane region"/>
    <property type="match status" value="1"/>
</dbReference>
<proteinExistence type="predicted"/>
<dbReference type="InterPro" id="IPR017871">
    <property type="entry name" value="ABC_transporter-like_CS"/>
</dbReference>
<name>A0A0F6W7U8_9BACT</name>
<dbReference type="PANTHER" id="PTHR43394">
    <property type="entry name" value="ATP-DEPENDENT PERMEASE MDL1, MITOCHONDRIAL"/>
    <property type="match status" value="1"/>
</dbReference>
<feature type="domain" description="ABC transmembrane type-1" evidence="9">
    <location>
        <begin position="43"/>
        <end position="325"/>
    </location>
</feature>
<keyword evidence="6 7" id="KW-0472">Membrane</keyword>
<dbReference type="GO" id="GO:0016887">
    <property type="term" value="F:ATP hydrolysis activity"/>
    <property type="evidence" value="ECO:0007669"/>
    <property type="project" value="InterPro"/>
</dbReference>
<dbReference type="CDD" id="cd07346">
    <property type="entry name" value="ABC_6TM_exporters"/>
    <property type="match status" value="1"/>
</dbReference>
<feature type="transmembrane region" description="Helical" evidence="7">
    <location>
        <begin position="182"/>
        <end position="201"/>
    </location>
</feature>
<dbReference type="InterPro" id="IPR039421">
    <property type="entry name" value="Type_1_exporter"/>
</dbReference>
<dbReference type="RefSeq" id="WP_053236675.1">
    <property type="nucleotide sequence ID" value="NZ_CP011125.1"/>
</dbReference>
<sequence length="602" mass="65322">MTDIAHEPSSDASAEVAEKERSRWALLRRALTFARPHRRSITLILGLTMMAAALGAAEPLVLRWIFDALAAGTGDIDVALTGVAALAVVGVLREIGAGTATFMTWRTRLAIHFALLDATVERLHRLPIEFHKAEGVGATMTKLDRGIQGFVGALNEIAFNLLPALGYLLFGVIVMVQLDWRLALLVLAFAPLPALIAARAAPTQTRREEALLSRWSKIYSRFNEVLSGLVTVRSFAMEDFEKERFLDDVRGANDVVVRGVGFDTRVGAMQNAAVTAARVSAIGLGAVLIVRGEISIGTLIAFLGYVAGAFGPVQNLAGMYRTLRMATVSIDTIFSILDAQEHLGDAPDAKEISHVRGDVDFDAVRFGYRRERPILEHVDLHVKAGETIALVGPSGSGKSTLMSLLQRFYDPWEGSVRVDGVDVRDLRQSSLRRQIGVVLQEPILFNDTIAANIAYGRPEATPAQVEAASRAAHADVFVEKLAKGYQTKVGERGALLSVGERQRIAIARALLKDPAILILDEATSALDAESEALVQDAIEKLVVGRTTFVIAHRLATVVNADRIVVLRHGEVIEIGKHEELLRAKGYYASLVAKQSRGMLPEE</sequence>
<feature type="domain" description="ABC transporter" evidence="8">
    <location>
        <begin position="359"/>
        <end position="593"/>
    </location>
</feature>
<keyword evidence="4 10" id="KW-0067">ATP-binding</keyword>
<dbReference type="GO" id="GO:0015421">
    <property type="term" value="F:ABC-type oligopeptide transporter activity"/>
    <property type="evidence" value="ECO:0007669"/>
    <property type="project" value="TreeGrafter"/>
</dbReference>
<evidence type="ECO:0000256" key="3">
    <source>
        <dbReference type="ARBA" id="ARBA00022741"/>
    </source>
</evidence>
<dbReference type="GO" id="GO:0005524">
    <property type="term" value="F:ATP binding"/>
    <property type="evidence" value="ECO:0007669"/>
    <property type="project" value="UniProtKB-KW"/>
</dbReference>
<keyword evidence="5 7" id="KW-1133">Transmembrane helix</keyword>
<organism evidence="10 11">
    <name type="scientific">Sandaracinus amylolyticus</name>
    <dbReference type="NCBI Taxonomy" id="927083"/>
    <lineage>
        <taxon>Bacteria</taxon>
        <taxon>Pseudomonadati</taxon>
        <taxon>Myxococcota</taxon>
        <taxon>Polyangia</taxon>
        <taxon>Polyangiales</taxon>
        <taxon>Sandaracinaceae</taxon>
        <taxon>Sandaracinus</taxon>
    </lineage>
</organism>
<feature type="transmembrane region" description="Helical" evidence="7">
    <location>
        <begin position="157"/>
        <end position="176"/>
    </location>
</feature>
<dbReference type="OrthoDB" id="5480201at2"/>
<evidence type="ECO:0000313" key="10">
    <source>
        <dbReference type="EMBL" id="AKF09642.1"/>
    </source>
</evidence>
<dbReference type="Gene3D" id="3.40.50.300">
    <property type="entry name" value="P-loop containing nucleotide triphosphate hydrolases"/>
    <property type="match status" value="1"/>
</dbReference>
<dbReference type="STRING" id="927083.DB32_006791"/>
<dbReference type="Gene3D" id="1.20.1560.10">
    <property type="entry name" value="ABC transporter type 1, transmembrane domain"/>
    <property type="match status" value="1"/>
</dbReference>
<dbReference type="PROSITE" id="PS50929">
    <property type="entry name" value="ABC_TM1F"/>
    <property type="match status" value="1"/>
</dbReference>
<dbReference type="GO" id="GO:0005886">
    <property type="term" value="C:plasma membrane"/>
    <property type="evidence" value="ECO:0007669"/>
    <property type="project" value="UniProtKB-SubCell"/>
</dbReference>
<dbReference type="PROSITE" id="PS50893">
    <property type="entry name" value="ABC_TRANSPORTER_2"/>
    <property type="match status" value="1"/>
</dbReference>
<dbReference type="InterPro" id="IPR003593">
    <property type="entry name" value="AAA+_ATPase"/>
</dbReference>
<evidence type="ECO:0000256" key="7">
    <source>
        <dbReference type="SAM" id="Phobius"/>
    </source>
</evidence>
<dbReference type="Pfam" id="PF00664">
    <property type="entry name" value="ABC_membrane"/>
    <property type="match status" value="1"/>
</dbReference>
<dbReference type="InterPro" id="IPR036640">
    <property type="entry name" value="ABC1_TM_sf"/>
</dbReference>
<dbReference type="PANTHER" id="PTHR43394:SF1">
    <property type="entry name" value="ATP-BINDING CASSETTE SUB-FAMILY B MEMBER 10, MITOCHONDRIAL"/>
    <property type="match status" value="1"/>
</dbReference>
<evidence type="ECO:0000313" key="11">
    <source>
        <dbReference type="Proteomes" id="UP000034883"/>
    </source>
</evidence>
<comment type="subcellular location">
    <subcellularLocation>
        <location evidence="1">Cell membrane</location>
        <topology evidence="1">Multi-pass membrane protein</topology>
    </subcellularLocation>
</comment>
<dbReference type="AlphaFoldDB" id="A0A0F6W7U8"/>
<dbReference type="KEGG" id="samy:DB32_006791"/>
<protein>
    <submittedName>
        <fullName evidence="10">Lipid A export ATP-binding/permease protein MsbA</fullName>
    </submittedName>
</protein>
<dbReference type="InterPro" id="IPR011527">
    <property type="entry name" value="ABC1_TM_dom"/>
</dbReference>
<accession>A0A0F6W7U8</accession>
<evidence type="ECO:0000259" key="9">
    <source>
        <dbReference type="PROSITE" id="PS50929"/>
    </source>
</evidence>
<keyword evidence="2 7" id="KW-0812">Transmembrane</keyword>
<dbReference type="InterPro" id="IPR027417">
    <property type="entry name" value="P-loop_NTPase"/>
</dbReference>
<dbReference type="Proteomes" id="UP000034883">
    <property type="component" value="Chromosome"/>
</dbReference>
<evidence type="ECO:0000256" key="4">
    <source>
        <dbReference type="ARBA" id="ARBA00022840"/>
    </source>
</evidence>
<dbReference type="InterPro" id="IPR003439">
    <property type="entry name" value="ABC_transporter-like_ATP-bd"/>
</dbReference>
<feature type="transmembrane region" description="Helical" evidence="7">
    <location>
        <begin position="43"/>
        <end position="66"/>
    </location>
</feature>
<reference evidence="10 11" key="1">
    <citation type="submission" date="2015-03" db="EMBL/GenBank/DDBJ databases">
        <title>Genome assembly of Sandaracinus amylolyticus DSM 53668.</title>
        <authorList>
            <person name="Sharma G."/>
            <person name="Subramanian S."/>
        </authorList>
    </citation>
    <scope>NUCLEOTIDE SEQUENCE [LARGE SCALE GENOMIC DNA]</scope>
    <source>
        <strain evidence="10 11">DSM 53668</strain>
    </source>
</reference>
<dbReference type="FunFam" id="3.40.50.300:FF:000218">
    <property type="entry name" value="Multidrug ABC transporter ATP-binding protein"/>
    <property type="match status" value="1"/>
</dbReference>
<keyword evidence="3" id="KW-0547">Nucleotide-binding</keyword>
<dbReference type="SMART" id="SM00382">
    <property type="entry name" value="AAA"/>
    <property type="match status" value="1"/>
</dbReference>
<dbReference type="Pfam" id="PF00005">
    <property type="entry name" value="ABC_tran"/>
    <property type="match status" value="1"/>
</dbReference>
<evidence type="ECO:0000259" key="8">
    <source>
        <dbReference type="PROSITE" id="PS50893"/>
    </source>
</evidence>
<evidence type="ECO:0000256" key="6">
    <source>
        <dbReference type="ARBA" id="ARBA00023136"/>
    </source>
</evidence>